<gene>
    <name evidence="2" type="ORF">NIES2135_63800</name>
</gene>
<evidence type="ECO:0000313" key="3">
    <source>
        <dbReference type="Proteomes" id="UP000217895"/>
    </source>
</evidence>
<keyword evidence="3" id="KW-1185">Reference proteome</keyword>
<geneLocation type="plasmid" evidence="2">
    <name>plasmid1</name>
</geneLocation>
<name>A0A1Z4JS59_LEPBY</name>
<dbReference type="EMBL" id="AP018204">
    <property type="protein sequence ID" value="BAY59503.1"/>
    <property type="molecule type" value="Genomic_DNA"/>
</dbReference>
<feature type="signal peptide" evidence="1">
    <location>
        <begin position="1"/>
        <end position="28"/>
    </location>
</feature>
<dbReference type="AlphaFoldDB" id="A0A1Z4JS59"/>
<reference evidence="2 3" key="1">
    <citation type="submission" date="2017-06" db="EMBL/GenBank/DDBJ databases">
        <title>Genome sequencing of cyanobaciteial culture collection at National Institute for Environmental Studies (NIES).</title>
        <authorList>
            <person name="Hirose Y."/>
            <person name="Shimura Y."/>
            <person name="Fujisawa T."/>
            <person name="Nakamura Y."/>
            <person name="Kawachi M."/>
        </authorList>
    </citation>
    <scope>NUCLEOTIDE SEQUENCE [LARGE SCALE GENOMIC DNA]</scope>
    <source>
        <strain evidence="2 3">NIES-2135</strain>
        <plasmid evidence="3">Plasmid Plasmid1 dna</plasmid>
    </source>
</reference>
<sequence>MKTRLNQFALLLSFLTCSSACLTLPASADSTASLVLTLKCPDEYIVNIWKRRGSGELLYRSVGPLGSLSLGRGDIYNTGSAQVYKFKNGLYTYQVLGGGGDHQGQGTLEVFRNGRSILAESCTREGG</sequence>
<evidence type="ECO:0000256" key="1">
    <source>
        <dbReference type="SAM" id="SignalP"/>
    </source>
</evidence>
<feature type="chain" id="PRO_5011119226" description="C-type lysozyme inhibitor domain-containing protein" evidence="1">
    <location>
        <begin position="29"/>
        <end position="127"/>
    </location>
</feature>
<accession>A0A1Z4JS59</accession>
<evidence type="ECO:0008006" key="4">
    <source>
        <dbReference type="Google" id="ProtNLM"/>
    </source>
</evidence>
<dbReference type="Proteomes" id="UP000217895">
    <property type="component" value="Plasmid Plasmid1 dna"/>
</dbReference>
<keyword evidence="1" id="KW-0732">Signal</keyword>
<organism evidence="2 3">
    <name type="scientific">Leptolyngbya boryana NIES-2135</name>
    <dbReference type="NCBI Taxonomy" id="1973484"/>
    <lineage>
        <taxon>Bacteria</taxon>
        <taxon>Bacillati</taxon>
        <taxon>Cyanobacteriota</taxon>
        <taxon>Cyanophyceae</taxon>
        <taxon>Leptolyngbyales</taxon>
        <taxon>Leptolyngbyaceae</taxon>
        <taxon>Leptolyngbya group</taxon>
        <taxon>Leptolyngbya</taxon>
    </lineage>
</organism>
<proteinExistence type="predicted"/>
<protein>
    <recommendedName>
        <fullName evidence="4">C-type lysozyme inhibitor domain-containing protein</fullName>
    </recommendedName>
</protein>
<keyword evidence="2" id="KW-0614">Plasmid</keyword>
<evidence type="ECO:0000313" key="2">
    <source>
        <dbReference type="EMBL" id="BAY59503.1"/>
    </source>
</evidence>